<keyword evidence="6" id="KW-0460">Magnesium</keyword>
<sequence length="106" mass="12254">MGDDRSGNYLVCYDIRDPKRLRRVHRCMRGWGLPLQYSVFYCRLTPALRKALIAELRERIDDGADDVRIYSMQSRGTIHFQGRSPLPEGLNISGLRLQRDESGSQL</sequence>
<dbReference type="InterPro" id="IPR021127">
    <property type="entry name" value="CRISPR_associated_Cas2"/>
</dbReference>
<dbReference type="CDD" id="cd09725">
    <property type="entry name" value="Cas2_I_II_III"/>
    <property type="match status" value="1"/>
</dbReference>
<protein>
    <submittedName>
        <fullName evidence="8">CRISPR-associated endoribonuclease Cas2</fullName>
        <ecNumber evidence="8">3.1.-.-</ecNumber>
    </submittedName>
</protein>
<evidence type="ECO:0000256" key="1">
    <source>
        <dbReference type="ARBA" id="ARBA00001946"/>
    </source>
</evidence>
<dbReference type="InterPro" id="IPR019199">
    <property type="entry name" value="Virulence_VapD/CRISPR_Cas2"/>
</dbReference>
<dbReference type="HAMAP" id="MF_01471">
    <property type="entry name" value="Cas2"/>
    <property type="match status" value="1"/>
</dbReference>
<gene>
    <name evidence="8" type="primary">cas2_2</name>
    <name evidence="8" type="ORF">KBTEX_03420</name>
</gene>
<dbReference type="EC" id="3.1.-.-" evidence="8"/>
<comment type="cofactor">
    <cofactor evidence="1">
        <name>Mg(2+)</name>
        <dbReference type="ChEBI" id="CHEBI:18420"/>
    </cofactor>
</comment>
<accession>A0A5B8RJ37</accession>
<evidence type="ECO:0000256" key="5">
    <source>
        <dbReference type="ARBA" id="ARBA00022801"/>
    </source>
</evidence>
<dbReference type="PANTHER" id="PTHR34405:SF3">
    <property type="entry name" value="CRISPR-ASSOCIATED ENDORIBONUCLEASE CAS2 3"/>
    <property type="match status" value="1"/>
</dbReference>
<evidence type="ECO:0000256" key="6">
    <source>
        <dbReference type="ARBA" id="ARBA00022842"/>
    </source>
</evidence>
<dbReference type="SUPFAM" id="SSF143430">
    <property type="entry name" value="TTP0101/SSO1404-like"/>
    <property type="match status" value="1"/>
</dbReference>
<dbReference type="Pfam" id="PF09827">
    <property type="entry name" value="CRISPR_Cas2"/>
    <property type="match status" value="1"/>
</dbReference>
<organism evidence="8">
    <name type="scientific">uncultured organism</name>
    <dbReference type="NCBI Taxonomy" id="155900"/>
    <lineage>
        <taxon>unclassified sequences</taxon>
        <taxon>environmental samples</taxon>
    </lineage>
</organism>
<dbReference type="AlphaFoldDB" id="A0A5B8RJ37"/>
<reference evidence="8" key="1">
    <citation type="submission" date="2019-06" db="EMBL/GenBank/DDBJ databases">
        <authorList>
            <person name="Murdoch R.W."/>
            <person name="Fathepure B."/>
        </authorList>
    </citation>
    <scope>NUCLEOTIDE SEQUENCE</scope>
</reference>
<dbReference type="GO" id="GO:0046872">
    <property type="term" value="F:metal ion binding"/>
    <property type="evidence" value="ECO:0007669"/>
    <property type="project" value="UniProtKB-KW"/>
</dbReference>
<evidence type="ECO:0000256" key="2">
    <source>
        <dbReference type="ARBA" id="ARBA00022722"/>
    </source>
</evidence>
<dbReference type="NCBIfam" id="TIGR01573">
    <property type="entry name" value="cas2"/>
    <property type="match status" value="1"/>
</dbReference>
<proteinExistence type="inferred from homology"/>
<dbReference type="Gene3D" id="3.30.70.240">
    <property type="match status" value="1"/>
</dbReference>
<name>A0A5B8RJ37_9ZZZZ</name>
<evidence type="ECO:0000313" key="8">
    <source>
        <dbReference type="EMBL" id="QEA07075.1"/>
    </source>
</evidence>
<dbReference type="GO" id="GO:0051607">
    <property type="term" value="P:defense response to virus"/>
    <property type="evidence" value="ECO:0007669"/>
    <property type="project" value="UniProtKB-KW"/>
</dbReference>
<evidence type="ECO:0000256" key="4">
    <source>
        <dbReference type="ARBA" id="ARBA00022759"/>
    </source>
</evidence>
<keyword evidence="3" id="KW-0479">Metal-binding</keyword>
<dbReference type="GO" id="GO:0016787">
    <property type="term" value="F:hydrolase activity"/>
    <property type="evidence" value="ECO:0007669"/>
    <property type="project" value="UniProtKB-KW"/>
</dbReference>
<keyword evidence="2" id="KW-0540">Nuclease</keyword>
<keyword evidence="7" id="KW-0051">Antiviral defense</keyword>
<dbReference type="GO" id="GO:0043571">
    <property type="term" value="P:maintenance of CRISPR repeat elements"/>
    <property type="evidence" value="ECO:0007669"/>
    <property type="project" value="InterPro"/>
</dbReference>
<dbReference type="GO" id="GO:0004521">
    <property type="term" value="F:RNA endonuclease activity"/>
    <property type="evidence" value="ECO:0007669"/>
    <property type="project" value="InterPro"/>
</dbReference>
<keyword evidence="5 8" id="KW-0378">Hydrolase</keyword>
<dbReference type="EMBL" id="MN079200">
    <property type="protein sequence ID" value="QEA07075.1"/>
    <property type="molecule type" value="Genomic_DNA"/>
</dbReference>
<evidence type="ECO:0000256" key="3">
    <source>
        <dbReference type="ARBA" id="ARBA00022723"/>
    </source>
</evidence>
<dbReference type="PANTHER" id="PTHR34405">
    <property type="entry name" value="CRISPR-ASSOCIATED ENDORIBONUCLEASE CAS2"/>
    <property type="match status" value="1"/>
</dbReference>
<evidence type="ECO:0000256" key="7">
    <source>
        <dbReference type="ARBA" id="ARBA00023118"/>
    </source>
</evidence>
<keyword evidence="4" id="KW-0255">Endonuclease</keyword>